<evidence type="ECO:0000313" key="4">
    <source>
        <dbReference type="Proteomes" id="UP000824101"/>
    </source>
</evidence>
<feature type="transmembrane region" description="Helical" evidence="1">
    <location>
        <begin position="278"/>
        <end position="298"/>
    </location>
</feature>
<dbReference type="EMBL" id="DXBC01000072">
    <property type="protein sequence ID" value="HIZ79074.1"/>
    <property type="molecule type" value="Genomic_DNA"/>
</dbReference>
<evidence type="ECO:0000256" key="1">
    <source>
        <dbReference type="SAM" id="Phobius"/>
    </source>
</evidence>
<dbReference type="AlphaFoldDB" id="A0A9D2K6Q2"/>
<feature type="transmembrane region" description="Helical" evidence="1">
    <location>
        <begin position="152"/>
        <end position="170"/>
    </location>
</feature>
<dbReference type="InterPro" id="IPR045611">
    <property type="entry name" value="DUF6449"/>
</dbReference>
<name>A0A9D2K6Q2_9FIRM</name>
<feature type="transmembrane region" description="Helical" evidence="1">
    <location>
        <begin position="304"/>
        <end position="324"/>
    </location>
</feature>
<accession>A0A9D2K6Q2</accession>
<feature type="transmembrane region" description="Helical" evidence="1">
    <location>
        <begin position="20"/>
        <end position="40"/>
    </location>
</feature>
<organism evidence="3 4">
    <name type="scientific">Candidatus Lachnoclostridium stercorigallinarum</name>
    <dbReference type="NCBI Taxonomy" id="2838634"/>
    <lineage>
        <taxon>Bacteria</taxon>
        <taxon>Bacillati</taxon>
        <taxon>Bacillota</taxon>
        <taxon>Clostridia</taxon>
        <taxon>Lachnospirales</taxon>
        <taxon>Lachnospiraceae</taxon>
    </lineage>
</organism>
<feature type="transmembrane region" description="Helical" evidence="1">
    <location>
        <begin position="177"/>
        <end position="197"/>
    </location>
</feature>
<protein>
    <recommendedName>
        <fullName evidence="2">DUF6449 domain-containing protein</fullName>
    </recommendedName>
</protein>
<feature type="domain" description="DUF6449" evidence="2">
    <location>
        <begin position="444"/>
        <end position="583"/>
    </location>
</feature>
<feature type="transmembrane region" description="Helical" evidence="1">
    <location>
        <begin position="68"/>
        <end position="88"/>
    </location>
</feature>
<gene>
    <name evidence="3" type="ORF">IAA17_04740</name>
</gene>
<keyword evidence="1" id="KW-1133">Transmembrane helix</keyword>
<proteinExistence type="predicted"/>
<reference evidence="3" key="1">
    <citation type="journal article" date="2021" name="PeerJ">
        <title>Extensive microbial diversity within the chicken gut microbiome revealed by metagenomics and culture.</title>
        <authorList>
            <person name="Gilroy R."/>
            <person name="Ravi A."/>
            <person name="Getino M."/>
            <person name="Pursley I."/>
            <person name="Horton D.L."/>
            <person name="Alikhan N.F."/>
            <person name="Baker D."/>
            <person name="Gharbi K."/>
            <person name="Hall N."/>
            <person name="Watson M."/>
            <person name="Adriaenssens E.M."/>
            <person name="Foster-Nyarko E."/>
            <person name="Jarju S."/>
            <person name="Secka A."/>
            <person name="Antonio M."/>
            <person name="Oren A."/>
            <person name="Chaudhuri R.R."/>
            <person name="La Ragione R."/>
            <person name="Hildebrand F."/>
            <person name="Pallen M.J."/>
        </authorList>
    </citation>
    <scope>NUCLEOTIDE SEQUENCE</scope>
    <source>
        <strain evidence="3">ChiBcec1-1093</strain>
    </source>
</reference>
<feature type="transmembrane region" description="Helical" evidence="1">
    <location>
        <begin position="109"/>
        <end position="132"/>
    </location>
</feature>
<dbReference type="Proteomes" id="UP000824101">
    <property type="component" value="Unassembled WGS sequence"/>
</dbReference>
<reference evidence="3" key="2">
    <citation type="submission" date="2021-04" db="EMBL/GenBank/DDBJ databases">
        <authorList>
            <person name="Gilroy R."/>
        </authorList>
    </citation>
    <scope>NUCLEOTIDE SEQUENCE</scope>
    <source>
        <strain evidence="3">ChiBcec1-1093</strain>
    </source>
</reference>
<evidence type="ECO:0000313" key="3">
    <source>
        <dbReference type="EMBL" id="HIZ79074.1"/>
    </source>
</evidence>
<feature type="transmembrane region" description="Helical" evidence="1">
    <location>
        <begin position="336"/>
        <end position="354"/>
    </location>
</feature>
<keyword evidence="1" id="KW-0812">Transmembrane</keyword>
<comment type="caution">
    <text evidence="3">The sequence shown here is derived from an EMBL/GenBank/DDBJ whole genome shotgun (WGS) entry which is preliminary data.</text>
</comment>
<evidence type="ECO:0000259" key="2">
    <source>
        <dbReference type="Pfam" id="PF20047"/>
    </source>
</evidence>
<feature type="transmembrane region" description="Helical" evidence="1">
    <location>
        <begin position="240"/>
        <end position="257"/>
    </location>
</feature>
<keyword evidence="1" id="KW-0472">Membrane</keyword>
<dbReference type="Pfam" id="PF20047">
    <property type="entry name" value="DUF6449"/>
    <property type="match status" value="1"/>
</dbReference>
<sequence length="720" mass="81778">MTSKSWFFNGMTEEIKRRLWAAALSVLVFFFSLPVVMVYLTTVEYSGGDWTRQFGADAIKYLSYDNGWLVFLMAVLAALLGISGFAYLHSRRKVDFYHSLPIRREKLFAVQYVTGALIAAVPYLFFAVVSAAVAAVNGAPAGEVFSTALEGWAFLMLSFMILYTTAVIAVMMTGNTVVSVLGFLVFCACIPLFLGLWQSLAEICLDTFCDTNMMADWVPRTSPFAFYISGLNGDLSAGKIISRLAVWGILLLIALFLHKKRPSEAAGKAMAFSASQPVIRILLVTECSVAGLLFFWTLGNGLGWAVFGLLAGGVISHCVIEIIYHFDFKKLFSHRLQMGLSMALAFGFFALFYWDLTGYDAWIPDAGRLESAAVYAGNVDSWVDVGSFEEPGRKGAWSWTETREVILGRMELEDKNLARKLAESWQELSKSGEEELWQQVYVEYRLTDGRKVLRQYRFSDKALQEVFGDVYEDDGYKKGRYPLLDLNGEELREVQLSVRSNEILLGRQKAVPQEDLVRLLEAYQQDLMDLTLEDSEETPLAEIRFLDEQRLKAVENGDYRYEDAEFYPVYPACQRTRALLQELGLYLEEKTDPDTIRSIQVEAYVPVNRDSGEESGDVVLEESWDSQYYLYEETDREMIRRIAEEMIYRPYEGYRNLYEGGENVYLSVNFTADSAEEANARGDGDYTMTDREIYYTMQYYIPEGKLADELTRRAIELSES</sequence>